<sequence>MTREDIRRENARALAHSVGGPTDFGRMLEMDASQVSQIIGKNPKKNIGNSIAKRIETAFSKPGGWLDVAHQKGSDMDSESRAAAPDQVRYSLDLEQLVYIKAIDEREAAILRRYRIANDVGVSMIESAADNAPKKILATVIDHKPKDRPSGTGDGHSL</sequence>
<reference evidence="1 2" key="1">
    <citation type="submission" date="2019-10" db="EMBL/GenBank/DDBJ databases">
        <title>Two novel species isolated from a subtropical stream in China.</title>
        <authorList>
            <person name="Lu H."/>
        </authorList>
    </citation>
    <scope>NUCLEOTIDE SEQUENCE [LARGE SCALE GENOMIC DNA]</scope>
    <source>
        <strain evidence="1 2">FT29W</strain>
    </source>
</reference>
<organism evidence="1 2">
    <name type="scientific">Rugamonas aquatica</name>
    <dbReference type="NCBI Taxonomy" id="2743357"/>
    <lineage>
        <taxon>Bacteria</taxon>
        <taxon>Pseudomonadati</taxon>
        <taxon>Pseudomonadota</taxon>
        <taxon>Betaproteobacteria</taxon>
        <taxon>Burkholderiales</taxon>
        <taxon>Oxalobacteraceae</taxon>
        <taxon>Telluria group</taxon>
        <taxon>Rugamonas</taxon>
    </lineage>
</organism>
<dbReference type="EMBL" id="WHUG01000004">
    <property type="protein sequence ID" value="MQA39010.1"/>
    <property type="molecule type" value="Genomic_DNA"/>
</dbReference>
<protein>
    <recommendedName>
        <fullName evidence="3">XRE family transcriptional regulator</fullName>
    </recommendedName>
</protein>
<accession>A0A6A7N256</accession>
<gene>
    <name evidence="1" type="ORF">GEV02_12670</name>
</gene>
<dbReference type="Proteomes" id="UP000440498">
    <property type="component" value="Unassembled WGS sequence"/>
</dbReference>
<name>A0A6A7N256_9BURK</name>
<comment type="caution">
    <text evidence="1">The sequence shown here is derived from an EMBL/GenBank/DDBJ whole genome shotgun (WGS) entry which is preliminary data.</text>
</comment>
<keyword evidence="2" id="KW-1185">Reference proteome</keyword>
<evidence type="ECO:0000313" key="2">
    <source>
        <dbReference type="Proteomes" id="UP000440498"/>
    </source>
</evidence>
<evidence type="ECO:0000313" key="1">
    <source>
        <dbReference type="EMBL" id="MQA39010.1"/>
    </source>
</evidence>
<dbReference type="AlphaFoldDB" id="A0A6A7N256"/>
<evidence type="ECO:0008006" key="3">
    <source>
        <dbReference type="Google" id="ProtNLM"/>
    </source>
</evidence>
<dbReference type="RefSeq" id="WP_152838308.1">
    <property type="nucleotide sequence ID" value="NZ_WHUG01000004.1"/>
</dbReference>
<proteinExistence type="predicted"/>